<evidence type="ECO:0000313" key="5">
    <source>
        <dbReference type="Ensembl" id="ENSTRUP00000072518.1"/>
    </source>
</evidence>
<evidence type="ECO:0000256" key="2">
    <source>
        <dbReference type="SAM" id="MobiDB-lite"/>
    </source>
</evidence>
<dbReference type="InParanoid" id="A0A674NHG3"/>
<name>A0A674NHG3_TAKRU</name>
<feature type="coiled-coil region" evidence="1">
    <location>
        <begin position="383"/>
        <end position="410"/>
    </location>
</feature>
<dbReference type="InterPro" id="IPR015095">
    <property type="entry name" value="AlkB_hom8_N"/>
</dbReference>
<dbReference type="AlphaFoldDB" id="A0A674NHG3"/>
<reference evidence="5" key="3">
    <citation type="submission" date="2025-09" db="UniProtKB">
        <authorList>
            <consortium name="Ensembl"/>
        </authorList>
    </citation>
    <scope>IDENTIFICATION</scope>
</reference>
<reference evidence="5" key="2">
    <citation type="submission" date="2025-08" db="UniProtKB">
        <authorList>
            <consortium name="Ensembl"/>
        </authorList>
    </citation>
    <scope>IDENTIFICATION</scope>
</reference>
<dbReference type="PROSITE" id="PS50878">
    <property type="entry name" value="RT_POL"/>
    <property type="match status" value="1"/>
</dbReference>
<dbReference type="SUPFAM" id="SSF56219">
    <property type="entry name" value="DNase I-like"/>
    <property type="match status" value="1"/>
</dbReference>
<feature type="compositionally biased region" description="Pro residues" evidence="2">
    <location>
        <begin position="506"/>
        <end position="547"/>
    </location>
</feature>
<evidence type="ECO:0000256" key="1">
    <source>
        <dbReference type="SAM" id="Coils"/>
    </source>
</evidence>
<dbReference type="InterPro" id="IPR000477">
    <property type="entry name" value="RT_dom"/>
</dbReference>
<proteinExistence type="predicted"/>
<dbReference type="InterPro" id="IPR043502">
    <property type="entry name" value="DNA/RNA_pol_sf"/>
</dbReference>
<feature type="compositionally biased region" description="Pro residues" evidence="2">
    <location>
        <begin position="476"/>
        <end position="497"/>
    </location>
</feature>
<evidence type="ECO:0000259" key="4">
    <source>
        <dbReference type="PROSITE" id="PS50878"/>
    </source>
</evidence>
<dbReference type="PANTHER" id="PTHR47510:SF3">
    <property type="entry name" value="ENDO_EXONUCLEASE_PHOSPHATASE DOMAIN-CONTAINING PROTEIN"/>
    <property type="match status" value="1"/>
</dbReference>
<dbReference type="Pfam" id="PF00078">
    <property type="entry name" value="RVT_1"/>
    <property type="match status" value="1"/>
</dbReference>
<dbReference type="GO" id="GO:0008168">
    <property type="term" value="F:methyltransferase activity"/>
    <property type="evidence" value="ECO:0007669"/>
    <property type="project" value="InterPro"/>
</dbReference>
<dbReference type="Gene3D" id="3.60.10.10">
    <property type="entry name" value="Endonuclease/exonuclease/phosphatase"/>
    <property type="match status" value="1"/>
</dbReference>
<feature type="domain" description="Reverse transcriptase" evidence="4">
    <location>
        <begin position="602"/>
        <end position="868"/>
    </location>
</feature>
<dbReference type="SUPFAM" id="SSF56672">
    <property type="entry name" value="DNA/RNA polymerases"/>
    <property type="match status" value="1"/>
</dbReference>
<feature type="region of interest" description="Disordered" evidence="2">
    <location>
        <begin position="458"/>
        <end position="547"/>
    </location>
</feature>
<keyword evidence="3" id="KW-0812">Transmembrane</keyword>
<keyword evidence="3" id="KW-0472">Membrane</keyword>
<keyword evidence="6" id="KW-1185">Reference proteome</keyword>
<evidence type="ECO:0000256" key="3">
    <source>
        <dbReference type="SAM" id="Phobius"/>
    </source>
</evidence>
<feature type="transmembrane region" description="Helical" evidence="3">
    <location>
        <begin position="904"/>
        <end position="925"/>
    </location>
</feature>
<dbReference type="GeneTree" id="ENSGT01120000271821"/>
<accession>A0A674NHG3</accession>
<dbReference type="InterPro" id="IPR036691">
    <property type="entry name" value="Endo/exonu/phosph_ase_sf"/>
</dbReference>
<dbReference type="Pfam" id="PF09004">
    <property type="entry name" value="ALKBH8_N"/>
    <property type="match status" value="1"/>
</dbReference>
<protein>
    <recommendedName>
        <fullName evidence="4">Reverse transcriptase domain-containing protein</fullName>
    </recommendedName>
</protein>
<dbReference type="Proteomes" id="UP000005226">
    <property type="component" value="Chromosome 1"/>
</dbReference>
<reference evidence="5 6" key="1">
    <citation type="journal article" date="2011" name="Genome Biol. Evol.">
        <title>Integration of the genetic map and genome assembly of fugu facilitates insights into distinct features of genome evolution in teleosts and mammals.</title>
        <authorList>
            <person name="Kai W."/>
            <person name="Kikuchi K."/>
            <person name="Tohari S."/>
            <person name="Chew A.K."/>
            <person name="Tay A."/>
            <person name="Fujiwara A."/>
            <person name="Hosoya S."/>
            <person name="Suetake H."/>
            <person name="Naruse K."/>
            <person name="Brenner S."/>
            <person name="Suzuki Y."/>
            <person name="Venkatesh B."/>
        </authorList>
    </citation>
    <scope>NUCLEOTIDE SEQUENCE [LARGE SCALE GENOMIC DNA]</scope>
</reference>
<dbReference type="Ensembl" id="ENSTRUT00000076653.1">
    <property type="protein sequence ID" value="ENSTRUP00000072518.1"/>
    <property type="gene ID" value="ENSTRUG00000027871.1"/>
</dbReference>
<dbReference type="OMA" id="NGATACE"/>
<keyword evidence="1" id="KW-0175">Coiled coil</keyword>
<evidence type="ECO:0000313" key="6">
    <source>
        <dbReference type="Proteomes" id="UP000005226"/>
    </source>
</evidence>
<dbReference type="PANTHER" id="PTHR47510">
    <property type="entry name" value="REVERSE TRANSCRIPTASE DOMAIN-CONTAINING PROTEIN"/>
    <property type="match status" value="1"/>
</dbReference>
<dbReference type="CDD" id="cd01650">
    <property type="entry name" value="RT_nLTR_like"/>
    <property type="match status" value="1"/>
</dbReference>
<feature type="compositionally biased region" description="Low complexity" evidence="2">
    <location>
        <begin position="463"/>
        <end position="475"/>
    </location>
</feature>
<keyword evidence="3" id="KW-1133">Transmembrane helix</keyword>
<sequence length="1031" mass="116647">MHPMDTSTAQRRTRPLTYSREELLELAKNKHGLRHRVPAELQRRYRGCKAGAKVQARRTENRRRHKPSLPSVIMGNVNSLTNKIDELAALGNQRIYRECSLFILTETWLTATIPDANVDLRGFTAVRADRDTKACGKSKGGGLIIYTNNRWCNPGHVSVKAVLCCPNLELLAVSMRPYYLPREFSHVIALCVYIAPTANGATACEKIHSVAARLQTKHPEALLIISGDFNHVTLDSTLAALHQVIDCPTRNNRTIDLLYTNVKEAYRVIALPPLGKSDHNLVYVQPQYTPLVQRQAASTRSLRRWTPAAEEALKDCFNITDWDVLLGEHEEDIDGMTDRLTDYLNFCVDVVVPTKTVQCYPNNKPWVTQEVKDVLNKKKRAFRNKDREEMKEAQREVKRCLKEAKNIYRKKVEKKLADNNMRDVWEGVRTITGHKAKTSTEGGGVERANDLNQFFNRFSQPTPLQSSAPHLSSPAPLHPSPPSPAAELPSTPPPSNQPPTTTFPNPASPPPSSTSPPSADLPPPTLPPSTTPIPLLSPSPHPPCIPLLSPSPHPPCFTADQVRGELRKLRPRKAAGPDRVCPRLLKTCAAELGEPLQRVFNLSLELGKVPTLWKTSCIIPVPKKNRPSELNDFRPVALTSHLMKTLERLFLNLLRPQVQHAEDSLQFAYRDKVGVEDAIIYLLHRVHSHLDKGSGTARILFLDFSSAFNTIQPLVLQDKLLQMRVDPFLVAWISSYLTDRPQFVRMKDTTSDTVVSSIGAPQGTVLSPILFTLYTSDFCYNYEMCHIQKFADDTAIVGCIRDDQEEEYRCLVRDFVAWCHNNGLQLNTSKTKELVIDFGRDRPRPRPVQIGTEEVEGVQTYKYLGLWLDNRLDWTSNTRQLYKKTQSRMYFLRRLRSFNICRKLLWMFYQSVVASVLSYAVVCWGGSATKADLSRLEKLIRRAGSVVGMKLEPLATVAERRTIDKLRSIMDNVRHPLHTVIHSQRSLISQRLRLPKFRTNRLGNSFIPRAIRLFNSSLGGRRANRRTGTFL</sequence>
<feature type="region of interest" description="Disordered" evidence="2">
    <location>
        <begin position="48"/>
        <end position="70"/>
    </location>
</feature>
<organism evidence="5 6">
    <name type="scientific">Takifugu rubripes</name>
    <name type="common">Japanese pufferfish</name>
    <name type="synonym">Fugu rubripes</name>
    <dbReference type="NCBI Taxonomy" id="31033"/>
    <lineage>
        <taxon>Eukaryota</taxon>
        <taxon>Metazoa</taxon>
        <taxon>Chordata</taxon>
        <taxon>Craniata</taxon>
        <taxon>Vertebrata</taxon>
        <taxon>Euteleostomi</taxon>
        <taxon>Actinopterygii</taxon>
        <taxon>Neopterygii</taxon>
        <taxon>Teleostei</taxon>
        <taxon>Neoteleostei</taxon>
        <taxon>Acanthomorphata</taxon>
        <taxon>Eupercaria</taxon>
        <taxon>Tetraodontiformes</taxon>
        <taxon>Tetradontoidea</taxon>
        <taxon>Tetraodontidae</taxon>
        <taxon>Takifugu</taxon>
    </lineage>
</organism>
<dbReference type="GO" id="GO:0016706">
    <property type="term" value="F:2-oxoglutarate-dependent dioxygenase activity"/>
    <property type="evidence" value="ECO:0007669"/>
    <property type="project" value="InterPro"/>
</dbReference>